<dbReference type="Proteomes" id="UP001620514">
    <property type="component" value="Unassembled WGS sequence"/>
</dbReference>
<gene>
    <name evidence="1" type="ORF">ABH943_001274</name>
</gene>
<protein>
    <submittedName>
        <fullName evidence="1">Uncharacterized protein</fullName>
    </submittedName>
</protein>
<sequence>MMGLDMADFPRIDQIYSACLERDAFQRAMTPMTG</sequence>
<dbReference type="Gene3D" id="1.20.1050.10">
    <property type="match status" value="1"/>
</dbReference>
<reference evidence="1 2" key="1">
    <citation type="submission" date="2024-11" db="EMBL/GenBank/DDBJ databases">
        <title>Using genomics to understand microbial adaptation to soil warming.</title>
        <authorList>
            <person name="Deangelis K.M. PhD."/>
        </authorList>
    </citation>
    <scope>NUCLEOTIDE SEQUENCE [LARGE SCALE GENOMIC DNA]</scope>
    <source>
        <strain evidence="1 2">GAS97</strain>
    </source>
</reference>
<accession>A0ABW8MC75</accession>
<dbReference type="SUPFAM" id="SSF47616">
    <property type="entry name" value="GST C-terminal domain-like"/>
    <property type="match status" value="1"/>
</dbReference>
<name>A0ABW8MC75_9BURK</name>
<dbReference type="InterPro" id="IPR036282">
    <property type="entry name" value="Glutathione-S-Trfase_C_sf"/>
</dbReference>
<comment type="caution">
    <text evidence="1">The sequence shown here is derived from an EMBL/GenBank/DDBJ whole genome shotgun (WGS) entry which is preliminary data.</text>
</comment>
<evidence type="ECO:0000313" key="2">
    <source>
        <dbReference type="Proteomes" id="UP001620514"/>
    </source>
</evidence>
<keyword evidence="2" id="KW-1185">Reference proteome</keyword>
<organism evidence="1 2">
    <name type="scientific">Caballeronia udeis</name>
    <dbReference type="NCBI Taxonomy" id="1232866"/>
    <lineage>
        <taxon>Bacteria</taxon>
        <taxon>Pseudomonadati</taxon>
        <taxon>Pseudomonadota</taxon>
        <taxon>Betaproteobacteria</taxon>
        <taxon>Burkholderiales</taxon>
        <taxon>Burkholderiaceae</taxon>
        <taxon>Caballeronia</taxon>
    </lineage>
</organism>
<dbReference type="EMBL" id="JBIYDN010000003">
    <property type="protein sequence ID" value="MFK4441263.1"/>
    <property type="molecule type" value="Genomic_DNA"/>
</dbReference>
<proteinExistence type="predicted"/>
<evidence type="ECO:0000313" key="1">
    <source>
        <dbReference type="EMBL" id="MFK4441263.1"/>
    </source>
</evidence>